<reference evidence="1" key="1">
    <citation type="submission" date="2023-03" db="EMBL/GenBank/DDBJ databases">
        <title>Complete genome of Cladonia borealis.</title>
        <authorList>
            <person name="Park H."/>
        </authorList>
    </citation>
    <scope>NUCLEOTIDE SEQUENCE</scope>
    <source>
        <strain evidence="1">ANT050790</strain>
    </source>
</reference>
<sequence>MPSRKGVMRCVERMKKSLMDCFSPCRDSSGSPPRLVISKPSNFVKLDEPFACMLELSEEDASFMKEEYAASNGTLSQQPPLSGQITRASLPGKRTVSTATFRYDAEAQVVGDVLSSPTILVPSQITWAA</sequence>
<name>A0AA39V8D9_9LECA</name>
<organism evidence="1 2">
    <name type="scientific">Cladonia borealis</name>
    <dbReference type="NCBI Taxonomy" id="184061"/>
    <lineage>
        <taxon>Eukaryota</taxon>
        <taxon>Fungi</taxon>
        <taxon>Dikarya</taxon>
        <taxon>Ascomycota</taxon>
        <taxon>Pezizomycotina</taxon>
        <taxon>Lecanoromycetes</taxon>
        <taxon>OSLEUM clade</taxon>
        <taxon>Lecanoromycetidae</taxon>
        <taxon>Lecanorales</taxon>
        <taxon>Lecanorineae</taxon>
        <taxon>Cladoniaceae</taxon>
        <taxon>Cladonia</taxon>
    </lineage>
</organism>
<dbReference type="EMBL" id="JAFEKC020000011">
    <property type="protein sequence ID" value="KAK0512490.1"/>
    <property type="molecule type" value="Genomic_DNA"/>
</dbReference>
<gene>
    <name evidence="1" type="ORF">JMJ35_005618</name>
</gene>
<keyword evidence="2" id="KW-1185">Reference proteome</keyword>
<proteinExistence type="predicted"/>
<comment type="caution">
    <text evidence="1">The sequence shown here is derived from an EMBL/GenBank/DDBJ whole genome shotgun (WGS) entry which is preliminary data.</text>
</comment>
<evidence type="ECO:0000313" key="2">
    <source>
        <dbReference type="Proteomes" id="UP001166286"/>
    </source>
</evidence>
<dbReference type="AlphaFoldDB" id="A0AA39V8D9"/>
<accession>A0AA39V8D9</accession>
<dbReference type="Proteomes" id="UP001166286">
    <property type="component" value="Unassembled WGS sequence"/>
</dbReference>
<evidence type="ECO:0000313" key="1">
    <source>
        <dbReference type="EMBL" id="KAK0512490.1"/>
    </source>
</evidence>
<protein>
    <submittedName>
        <fullName evidence="1">Uncharacterized protein</fullName>
    </submittedName>
</protein>